<feature type="transmembrane region" description="Helical" evidence="1">
    <location>
        <begin position="65"/>
        <end position="83"/>
    </location>
</feature>
<feature type="transmembrane region" description="Helical" evidence="1">
    <location>
        <begin position="121"/>
        <end position="138"/>
    </location>
</feature>
<dbReference type="EMBL" id="JBHSOF010000019">
    <property type="protein sequence ID" value="MFC5664691.1"/>
    <property type="molecule type" value="Genomic_DNA"/>
</dbReference>
<dbReference type="Proteomes" id="UP001595975">
    <property type="component" value="Unassembled WGS sequence"/>
</dbReference>
<gene>
    <name evidence="2" type="ORF">ACFP3U_17055</name>
</gene>
<organism evidence="2 3">
    <name type="scientific">Kitasatospora misakiensis</name>
    <dbReference type="NCBI Taxonomy" id="67330"/>
    <lineage>
        <taxon>Bacteria</taxon>
        <taxon>Bacillati</taxon>
        <taxon>Actinomycetota</taxon>
        <taxon>Actinomycetes</taxon>
        <taxon>Kitasatosporales</taxon>
        <taxon>Streptomycetaceae</taxon>
        <taxon>Kitasatospora</taxon>
    </lineage>
</organism>
<keyword evidence="1" id="KW-0812">Transmembrane</keyword>
<keyword evidence="1" id="KW-1133">Transmembrane helix</keyword>
<reference evidence="3" key="1">
    <citation type="journal article" date="2019" name="Int. J. Syst. Evol. Microbiol.">
        <title>The Global Catalogue of Microorganisms (GCM) 10K type strain sequencing project: providing services to taxonomists for standard genome sequencing and annotation.</title>
        <authorList>
            <consortium name="The Broad Institute Genomics Platform"/>
            <consortium name="The Broad Institute Genome Sequencing Center for Infectious Disease"/>
            <person name="Wu L."/>
            <person name="Ma J."/>
        </authorList>
    </citation>
    <scope>NUCLEOTIDE SEQUENCE [LARGE SCALE GENOMIC DNA]</scope>
    <source>
        <strain evidence="3">CGMCC 4.1437</strain>
    </source>
</reference>
<name>A0ABW0X667_9ACTN</name>
<feature type="transmembrane region" description="Helical" evidence="1">
    <location>
        <begin position="34"/>
        <end position="53"/>
    </location>
</feature>
<feature type="transmembrane region" description="Helical" evidence="1">
    <location>
        <begin position="6"/>
        <end position="27"/>
    </location>
</feature>
<keyword evidence="1" id="KW-0472">Membrane</keyword>
<evidence type="ECO:0000313" key="3">
    <source>
        <dbReference type="Proteomes" id="UP001595975"/>
    </source>
</evidence>
<evidence type="ECO:0000256" key="1">
    <source>
        <dbReference type="SAM" id="Phobius"/>
    </source>
</evidence>
<sequence length="197" mass="21543">MIVTLIASAEVAFWVVLALGLAARYLLRWRTASTVLLVGLPVIDLVLFLLTFFDLRGGATASWTHALAASYLGFSVGFGPSVVRWADSRFLHRFGGGPKPLPAPKYGAERSRHEWQICRRTLVSVAITITLITALKLFTDAAGTGVFDQWYWRLGIAAAVNTAIAVSYTLWPKQPPAGAIVEDGRIVGWHLPERSSH</sequence>
<feature type="transmembrane region" description="Helical" evidence="1">
    <location>
        <begin position="150"/>
        <end position="171"/>
    </location>
</feature>
<comment type="caution">
    <text evidence="2">The sequence shown here is derived from an EMBL/GenBank/DDBJ whole genome shotgun (WGS) entry which is preliminary data.</text>
</comment>
<keyword evidence="3" id="KW-1185">Reference proteome</keyword>
<dbReference type="RefSeq" id="WP_380226382.1">
    <property type="nucleotide sequence ID" value="NZ_JBHSOF010000019.1"/>
</dbReference>
<evidence type="ECO:0008006" key="4">
    <source>
        <dbReference type="Google" id="ProtNLM"/>
    </source>
</evidence>
<protein>
    <recommendedName>
        <fullName evidence="4">Integral membrane protein</fullName>
    </recommendedName>
</protein>
<evidence type="ECO:0000313" key="2">
    <source>
        <dbReference type="EMBL" id="MFC5664691.1"/>
    </source>
</evidence>
<accession>A0ABW0X667</accession>
<proteinExistence type="predicted"/>